<reference evidence="1" key="1">
    <citation type="submission" date="2022-03" db="EMBL/GenBank/DDBJ databases">
        <authorList>
            <person name="Brunel B."/>
        </authorList>
    </citation>
    <scope>NUCLEOTIDE SEQUENCE</scope>
    <source>
        <strain evidence="1">STM4922sample</strain>
    </source>
</reference>
<evidence type="ECO:0000313" key="1">
    <source>
        <dbReference type="EMBL" id="CAH2403038.1"/>
    </source>
</evidence>
<gene>
    <name evidence="1" type="ORF">MES4922_300181</name>
</gene>
<keyword evidence="2" id="KW-1185">Reference proteome</keyword>
<comment type="caution">
    <text evidence="1">The sequence shown here is derived from an EMBL/GenBank/DDBJ whole genome shotgun (WGS) entry which is preliminary data.</text>
</comment>
<accession>A0ABM9E1U8</accession>
<dbReference type="EMBL" id="CAKXZS010000024">
    <property type="protein sequence ID" value="CAH2403038.1"/>
    <property type="molecule type" value="Genomic_DNA"/>
</dbReference>
<evidence type="ECO:0008006" key="3">
    <source>
        <dbReference type="Google" id="ProtNLM"/>
    </source>
</evidence>
<name>A0ABM9E1U8_9HYPH</name>
<evidence type="ECO:0000313" key="2">
    <source>
        <dbReference type="Proteomes" id="UP001152604"/>
    </source>
</evidence>
<dbReference type="Proteomes" id="UP001152604">
    <property type="component" value="Unassembled WGS sequence"/>
</dbReference>
<sequence length="72" mass="7797">MGVNTIRCPAFYESKCKMAEERAQRRLAAIMAADVVGYSRLVELDEQGTLATLRSGAGESWSHSFASITAVS</sequence>
<protein>
    <recommendedName>
        <fullName evidence="3">Guanylate cyclase domain-containing protein</fullName>
    </recommendedName>
</protein>
<organism evidence="1 2">
    <name type="scientific">Mesorhizobium ventifaucium</name>
    <dbReference type="NCBI Taxonomy" id="666020"/>
    <lineage>
        <taxon>Bacteria</taxon>
        <taxon>Pseudomonadati</taxon>
        <taxon>Pseudomonadota</taxon>
        <taxon>Alphaproteobacteria</taxon>
        <taxon>Hyphomicrobiales</taxon>
        <taxon>Phyllobacteriaceae</taxon>
        <taxon>Mesorhizobium</taxon>
    </lineage>
</organism>
<proteinExistence type="predicted"/>